<evidence type="ECO:0000313" key="3">
    <source>
        <dbReference type="Proteomes" id="UP000026962"/>
    </source>
</evidence>
<feature type="compositionally biased region" description="Basic and acidic residues" evidence="1">
    <location>
        <begin position="127"/>
        <end position="137"/>
    </location>
</feature>
<proteinExistence type="predicted"/>
<evidence type="ECO:0000313" key="2">
    <source>
        <dbReference type="EnsemblPlants" id="OPUNC12G07740.1"/>
    </source>
</evidence>
<reference evidence="2" key="1">
    <citation type="submission" date="2015-04" db="UniProtKB">
        <authorList>
            <consortium name="EnsemblPlants"/>
        </authorList>
    </citation>
    <scope>IDENTIFICATION</scope>
</reference>
<sequence>MATPLLHGAATSWGVDLTIPLPRPAHARSGAARRGVSRRAVLARCTACQQPAWVAARMREGEVGGGGLTRRCERLWADNSENNFLRKKDLLREGRRSRMGRRRRVEERKKKRKWRALGEKKRKGRGGPKEGRGEGANHHIPAALRTNVAGIPSRFVLESGMAEP</sequence>
<keyword evidence="3" id="KW-1185">Reference proteome</keyword>
<name>A0A0E0MLC0_ORYPU</name>
<dbReference type="HOGENOM" id="CLU_1621668_0_0_1"/>
<dbReference type="Gramene" id="OPUNC12G07740.1">
    <property type="protein sequence ID" value="OPUNC12G07740.1"/>
    <property type="gene ID" value="OPUNC12G07740"/>
</dbReference>
<feature type="region of interest" description="Disordered" evidence="1">
    <location>
        <begin position="94"/>
        <end position="143"/>
    </location>
</feature>
<dbReference type="Proteomes" id="UP000026962">
    <property type="component" value="Chromosome 12"/>
</dbReference>
<reference evidence="2" key="2">
    <citation type="submission" date="2018-05" db="EMBL/GenBank/DDBJ databases">
        <title>OpunRS2 (Oryza punctata Reference Sequence Version 2).</title>
        <authorList>
            <person name="Zhang J."/>
            <person name="Kudrna D."/>
            <person name="Lee S."/>
            <person name="Talag J."/>
            <person name="Welchert J."/>
            <person name="Wing R.A."/>
        </authorList>
    </citation>
    <scope>NUCLEOTIDE SEQUENCE [LARGE SCALE GENOMIC DNA]</scope>
</reference>
<accession>A0A0E0MLC0</accession>
<evidence type="ECO:0000256" key="1">
    <source>
        <dbReference type="SAM" id="MobiDB-lite"/>
    </source>
</evidence>
<dbReference type="EnsemblPlants" id="OPUNC12G07740.1">
    <property type="protein sequence ID" value="OPUNC12G07740.1"/>
    <property type="gene ID" value="OPUNC12G07740"/>
</dbReference>
<organism evidence="2">
    <name type="scientific">Oryza punctata</name>
    <name type="common">Red rice</name>
    <dbReference type="NCBI Taxonomy" id="4537"/>
    <lineage>
        <taxon>Eukaryota</taxon>
        <taxon>Viridiplantae</taxon>
        <taxon>Streptophyta</taxon>
        <taxon>Embryophyta</taxon>
        <taxon>Tracheophyta</taxon>
        <taxon>Spermatophyta</taxon>
        <taxon>Magnoliopsida</taxon>
        <taxon>Liliopsida</taxon>
        <taxon>Poales</taxon>
        <taxon>Poaceae</taxon>
        <taxon>BOP clade</taxon>
        <taxon>Oryzoideae</taxon>
        <taxon>Oryzeae</taxon>
        <taxon>Oryzinae</taxon>
        <taxon>Oryza</taxon>
    </lineage>
</organism>
<protein>
    <submittedName>
        <fullName evidence="2">Uncharacterized protein</fullName>
    </submittedName>
</protein>
<feature type="compositionally biased region" description="Basic residues" evidence="1">
    <location>
        <begin position="97"/>
        <end position="126"/>
    </location>
</feature>
<dbReference type="AlphaFoldDB" id="A0A0E0MLC0"/>